<dbReference type="SUPFAM" id="SSF53448">
    <property type="entry name" value="Nucleotide-diphospho-sugar transferases"/>
    <property type="match status" value="1"/>
</dbReference>
<accession>A0A1M4VBI2</accession>
<evidence type="ECO:0000259" key="1">
    <source>
        <dbReference type="Pfam" id="PF00535"/>
    </source>
</evidence>
<sequence length="266" mass="30681">MSTPLISVVIPCYNDGIYLPETIAWLRRQTLQDFETIIVNDGSTDATTLSILKTLEQEGIIVLHKENGRMSAARNHGVQHARGKFIAALDADDYYHPSFFAKAVAVLDADPDTAVVTSYMQLFGEFSKVAKPRGGNEYNFLFSSQCPACAMVRKECWDAIGGYDEAMRNGYEDWEFYIRITQRKWNIHVIKEKLFFYRQTKKSTHKNDTLPNRAGLVDYIVEKHKDWYIQKLKELITGEAVFYKHSRISYQVIAELLKNRVTKKYN</sequence>
<dbReference type="EMBL" id="FQUO01000002">
    <property type="protein sequence ID" value="SHE66325.1"/>
    <property type="molecule type" value="Genomic_DNA"/>
</dbReference>
<dbReference type="STRING" id="1302690.BUE76_12675"/>
<evidence type="ECO:0000313" key="3">
    <source>
        <dbReference type="Proteomes" id="UP000184368"/>
    </source>
</evidence>
<evidence type="ECO:0000313" key="2">
    <source>
        <dbReference type="EMBL" id="SHE66325.1"/>
    </source>
</evidence>
<reference evidence="2 3" key="1">
    <citation type="submission" date="2016-11" db="EMBL/GenBank/DDBJ databases">
        <authorList>
            <person name="Jaros S."/>
            <person name="Januszkiewicz K."/>
            <person name="Wedrychowicz H."/>
        </authorList>
    </citation>
    <scope>NUCLEOTIDE SEQUENCE [LARGE SCALE GENOMIC DNA]</scope>
    <source>
        <strain evidence="2 3">DSM 26897</strain>
    </source>
</reference>
<dbReference type="Gene3D" id="3.90.550.10">
    <property type="entry name" value="Spore Coat Polysaccharide Biosynthesis Protein SpsA, Chain A"/>
    <property type="match status" value="1"/>
</dbReference>
<protein>
    <recommendedName>
        <fullName evidence="1">Glycosyltransferase 2-like domain-containing protein</fullName>
    </recommendedName>
</protein>
<gene>
    <name evidence="2" type="ORF">SAMN05444008_102208</name>
</gene>
<dbReference type="AlphaFoldDB" id="A0A1M4VBI2"/>
<dbReference type="InterPro" id="IPR050834">
    <property type="entry name" value="Glycosyltransf_2"/>
</dbReference>
<dbReference type="Pfam" id="PF00535">
    <property type="entry name" value="Glycos_transf_2"/>
    <property type="match status" value="1"/>
</dbReference>
<keyword evidence="3" id="KW-1185">Reference proteome</keyword>
<dbReference type="OrthoDB" id="6638511at2"/>
<dbReference type="Proteomes" id="UP000184368">
    <property type="component" value="Unassembled WGS sequence"/>
</dbReference>
<dbReference type="PANTHER" id="PTHR43685">
    <property type="entry name" value="GLYCOSYLTRANSFERASE"/>
    <property type="match status" value="1"/>
</dbReference>
<dbReference type="InterPro" id="IPR029044">
    <property type="entry name" value="Nucleotide-diphossugar_trans"/>
</dbReference>
<dbReference type="RefSeq" id="WP_073039874.1">
    <property type="nucleotide sequence ID" value="NZ_FQUO01000002.1"/>
</dbReference>
<name>A0A1M4VBI2_9BACT</name>
<organism evidence="2 3">
    <name type="scientific">Cnuella takakiae</name>
    <dbReference type="NCBI Taxonomy" id="1302690"/>
    <lineage>
        <taxon>Bacteria</taxon>
        <taxon>Pseudomonadati</taxon>
        <taxon>Bacteroidota</taxon>
        <taxon>Chitinophagia</taxon>
        <taxon>Chitinophagales</taxon>
        <taxon>Chitinophagaceae</taxon>
        <taxon>Cnuella</taxon>
    </lineage>
</organism>
<dbReference type="CDD" id="cd00761">
    <property type="entry name" value="Glyco_tranf_GTA_type"/>
    <property type="match status" value="1"/>
</dbReference>
<feature type="domain" description="Glycosyltransferase 2-like" evidence="1">
    <location>
        <begin position="7"/>
        <end position="133"/>
    </location>
</feature>
<dbReference type="InterPro" id="IPR001173">
    <property type="entry name" value="Glyco_trans_2-like"/>
</dbReference>
<dbReference type="PANTHER" id="PTHR43685:SF2">
    <property type="entry name" value="GLYCOSYLTRANSFERASE 2-LIKE DOMAIN-CONTAINING PROTEIN"/>
    <property type="match status" value="1"/>
</dbReference>
<proteinExistence type="predicted"/>